<dbReference type="InterPro" id="IPR041667">
    <property type="entry name" value="Cupin_8"/>
</dbReference>
<dbReference type="Gene3D" id="2.60.120.10">
    <property type="entry name" value="Jelly Rolls"/>
    <property type="match status" value="1"/>
</dbReference>
<feature type="domain" description="JmjC" evidence="1">
    <location>
        <begin position="93"/>
        <end position="264"/>
    </location>
</feature>
<dbReference type="SUPFAM" id="SSF51197">
    <property type="entry name" value="Clavaminate synthase-like"/>
    <property type="match status" value="1"/>
</dbReference>
<dbReference type="PANTHER" id="PTHR12461:SF105">
    <property type="entry name" value="HYPOXIA-INDUCIBLE FACTOR 1-ALPHA INHIBITOR"/>
    <property type="match status" value="1"/>
</dbReference>
<accession>A0ABS8IP55</accession>
<dbReference type="PROSITE" id="PS51184">
    <property type="entry name" value="JMJC"/>
    <property type="match status" value="1"/>
</dbReference>
<gene>
    <name evidence="2" type="ORF">LMJ30_05340</name>
</gene>
<proteinExistence type="predicted"/>
<evidence type="ECO:0000259" key="1">
    <source>
        <dbReference type="PROSITE" id="PS51184"/>
    </source>
</evidence>
<dbReference type="Pfam" id="PF13621">
    <property type="entry name" value="Cupin_8"/>
    <property type="match status" value="1"/>
</dbReference>
<dbReference type="InterPro" id="IPR014710">
    <property type="entry name" value="RmlC-like_jellyroll"/>
</dbReference>
<reference evidence="2 3" key="1">
    <citation type="submission" date="2021-11" db="EMBL/GenBank/DDBJ databases">
        <authorList>
            <person name="Huq M.A."/>
        </authorList>
    </citation>
    <scope>NUCLEOTIDE SEQUENCE [LARGE SCALE GENOMIC DNA]</scope>
    <source>
        <strain evidence="2 3">MAHUQ-52</strain>
    </source>
</reference>
<evidence type="ECO:0000313" key="2">
    <source>
        <dbReference type="EMBL" id="MCC6070385.1"/>
    </source>
</evidence>
<comment type="caution">
    <text evidence="2">The sequence shown here is derived from an EMBL/GenBank/DDBJ whole genome shotgun (WGS) entry which is preliminary data.</text>
</comment>
<dbReference type="Proteomes" id="UP001198701">
    <property type="component" value="Unassembled WGS sequence"/>
</dbReference>
<dbReference type="SMART" id="SM00558">
    <property type="entry name" value="JmjC"/>
    <property type="match status" value="1"/>
</dbReference>
<evidence type="ECO:0000313" key="3">
    <source>
        <dbReference type="Proteomes" id="UP001198701"/>
    </source>
</evidence>
<organism evidence="2 3">
    <name type="scientific">Massilia agrisoli</name>
    <dbReference type="NCBI Taxonomy" id="2892444"/>
    <lineage>
        <taxon>Bacteria</taxon>
        <taxon>Pseudomonadati</taxon>
        <taxon>Pseudomonadota</taxon>
        <taxon>Betaproteobacteria</taxon>
        <taxon>Burkholderiales</taxon>
        <taxon>Oxalobacteraceae</taxon>
        <taxon>Telluria group</taxon>
        <taxon>Massilia</taxon>
    </lineage>
</organism>
<protein>
    <submittedName>
        <fullName evidence="2">Cupin-like domain-containing protein</fullName>
    </submittedName>
</protein>
<keyword evidence="3" id="KW-1185">Reference proteome</keyword>
<sequence length="329" mass="36802">MREIDGAGLVLDDALLQSTEPVIIRSLVSHWPLVRAGLESSQAADAYLRRFYQDATVVAMLGAPDIDGRFFYNQDLGGFNFRPVHVKLDTVLGELEARRNDARPPAIYVGSTTVDTCLPGLRAENDIGLGERDALMSVWIGNKTRIAAHYDLPDNLACVAVGHRRFTLFPPDQLSNLYVGPLDYTPAGQAISLVDFAQPDFGRFPKFATALEHAQVAELGPGDAIFIPSMWWHHVEALDPFNVLVNYWWRQSPEYMDTPTNALMHAIMSVRDLPPAQRKAWQELFRHYVFEAGEDTAAHIEPGARRILSPLDADATRALRAQLLKRMNR</sequence>
<dbReference type="PANTHER" id="PTHR12461">
    <property type="entry name" value="HYPOXIA-INDUCIBLE FACTOR 1 ALPHA INHIBITOR-RELATED"/>
    <property type="match status" value="1"/>
</dbReference>
<dbReference type="EMBL" id="JAJHPV010000009">
    <property type="protein sequence ID" value="MCC6070385.1"/>
    <property type="molecule type" value="Genomic_DNA"/>
</dbReference>
<dbReference type="RefSeq" id="WP_229431311.1">
    <property type="nucleotide sequence ID" value="NZ_JAJHPV010000009.1"/>
</dbReference>
<name>A0ABS8IP55_9BURK</name>
<dbReference type="InterPro" id="IPR003347">
    <property type="entry name" value="JmjC_dom"/>
</dbReference>